<evidence type="ECO:0000256" key="5">
    <source>
        <dbReference type="PROSITE-ProRule" id="PRU01217"/>
    </source>
</evidence>
<comment type="function">
    <text evidence="6">Functions as a cell surface receptor and performs physiological functions on the surface of neurons relevant to neurite growth, neuronal adhesion and axonogenesis.</text>
</comment>
<sequence>MADRVALLLLAVAASALAAEVPTDVSLGLLAEPQVAMFCGKLNMYINVQSGKWEPDPSGTKSCIGTKEGILQYCQEVRGYHRPLPPLELMKSDITPSYNNTPKRGTKKRLSFGHMCWYIYMYVYVYIYIYYMYIYILYVCIYIIFIIYIICMYVYILYLYMYIYYMYVYILYVCVFIYIYIYIYVCACVYIYYIYIYIYIYMYVFIYIYMYVCIYMCACVYIYIYIYIYGMLKL</sequence>
<feature type="region of interest" description="GFLD subdomain" evidence="5">
    <location>
        <begin position="29"/>
        <end position="94"/>
    </location>
</feature>
<dbReference type="GO" id="GO:0009986">
    <property type="term" value="C:cell surface"/>
    <property type="evidence" value="ECO:0007669"/>
    <property type="project" value="TreeGrafter"/>
</dbReference>
<comment type="subcellular location">
    <subcellularLocation>
        <location evidence="6">Cell membrane</location>
        <topology evidence="6">Single-pass type I membrane protein</topology>
    </subcellularLocation>
    <subcellularLocation>
        <location evidence="1">Membrane</location>
        <topology evidence="1">Single-pass type I membrane protein</topology>
    </subcellularLocation>
</comment>
<feature type="transmembrane region" description="Helical" evidence="6">
    <location>
        <begin position="110"/>
        <end position="129"/>
    </location>
</feature>
<evidence type="ECO:0000256" key="2">
    <source>
        <dbReference type="ARBA" id="ARBA00022692"/>
    </source>
</evidence>
<dbReference type="SMART" id="SM00006">
    <property type="entry name" value="A4_EXTRA"/>
    <property type="match status" value="1"/>
</dbReference>
<accession>A0A4Z2FHI0</accession>
<dbReference type="GO" id="GO:0005886">
    <property type="term" value="C:plasma membrane"/>
    <property type="evidence" value="ECO:0007669"/>
    <property type="project" value="UniProtKB-SubCell"/>
</dbReference>
<feature type="region of interest" description="CuBD subdomain" evidence="5">
    <location>
        <begin position="99"/>
        <end position="143"/>
    </location>
</feature>
<evidence type="ECO:0000259" key="8">
    <source>
        <dbReference type="PROSITE" id="PS51869"/>
    </source>
</evidence>
<dbReference type="GO" id="GO:0030546">
    <property type="term" value="F:signaling receptor activator activity"/>
    <property type="evidence" value="ECO:0007669"/>
    <property type="project" value="TreeGrafter"/>
</dbReference>
<gene>
    <name evidence="9" type="primary">app_4</name>
    <name evidence="9" type="ORF">EYF80_049460</name>
</gene>
<dbReference type="GO" id="GO:0005794">
    <property type="term" value="C:Golgi apparatus"/>
    <property type="evidence" value="ECO:0007669"/>
    <property type="project" value="TreeGrafter"/>
</dbReference>
<dbReference type="Proteomes" id="UP000314294">
    <property type="component" value="Unassembled WGS sequence"/>
</dbReference>
<comment type="similarity">
    <text evidence="5 6">Belongs to the APP family.</text>
</comment>
<evidence type="ECO:0000256" key="1">
    <source>
        <dbReference type="ARBA" id="ARBA00004479"/>
    </source>
</evidence>
<feature type="transmembrane region" description="Helical" evidence="6">
    <location>
        <begin position="136"/>
        <end position="163"/>
    </location>
</feature>
<protein>
    <recommendedName>
        <fullName evidence="6">Amyloid-beta A4 protein</fullName>
    </recommendedName>
</protein>
<evidence type="ECO:0000313" key="10">
    <source>
        <dbReference type="Proteomes" id="UP000314294"/>
    </source>
</evidence>
<keyword evidence="4 6" id="KW-0472">Membrane</keyword>
<dbReference type="GO" id="GO:0007409">
    <property type="term" value="P:axonogenesis"/>
    <property type="evidence" value="ECO:0007669"/>
    <property type="project" value="TreeGrafter"/>
</dbReference>
<reference evidence="9 10" key="1">
    <citation type="submission" date="2019-03" db="EMBL/GenBank/DDBJ databases">
        <title>First draft genome of Liparis tanakae, snailfish: a comprehensive survey of snailfish specific genes.</title>
        <authorList>
            <person name="Kim W."/>
            <person name="Song I."/>
            <person name="Jeong J.-H."/>
            <person name="Kim D."/>
            <person name="Kim S."/>
            <person name="Ryu S."/>
            <person name="Song J.Y."/>
            <person name="Lee S.K."/>
        </authorList>
    </citation>
    <scope>NUCLEOTIDE SEQUENCE [LARGE SCALE GENOMIC DNA]</scope>
    <source>
        <tissue evidence="9">Muscle</tissue>
    </source>
</reference>
<keyword evidence="6" id="KW-0034">Amyloid</keyword>
<dbReference type="PANTHER" id="PTHR23103:SF7">
    <property type="entry name" value="AMYLOID-BETA PRECURSOR PROTEIN"/>
    <property type="match status" value="1"/>
</dbReference>
<dbReference type="GO" id="GO:0045121">
    <property type="term" value="C:membrane raft"/>
    <property type="evidence" value="ECO:0007669"/>
    <property type="project" value="TreeGrafter"/>
</dbReference>
<dbReference type="InterPro" id="IPR008154">
    <property type="entry name" value="Amyloid_glyco_extra"/>
</dbReference>
<comment type="caution">
    <text evidence="9">The sequence shown here is derived from an EMBL/GenBank/DDBJ whole genome shotgun (WGS) entry which is preliminary data.</text>
</comment>
<dbReference type="SUPFAM" id="SSF56491">
    <property type="entry name" value="A heparin-binding domain"/>
    <property type="match status" value="1"/>
</dbReference>
<dbReference type="GO" id="GO:0005102">
    <property type="term" value="F:signaling receptor binding"/>
    <property type="evidence" value="ECO:0007669"/>
    <property type="project" value="TreeGrafter"/>
</dbReference>
<dbReference type="PROSITE" id="PS51869">
    <property type="entry name" value="APP_E1"/>
    <property type="match status" value="1"/>
</dbReference>
<dbReference type="GO" id="GO:0008201">
    <property type="term" value="F:heparin binding"/>
    <property type="evidence" value="ECO:0007669"/>
    <property type="project" value="UniProtKB-UniRule"/>
</dbReference>
<evidence type="ECO:0000256" key="4">
    <source>
        <dbReference type="ARBA" id="ARBA00023136"/>
    </source>
</evidence>
<dbReference type="GO" id="GO:0005769">
    <property type="term" value="C:early endosome"/>
    <property type="evidence" value="ECO:0007669"/>
    <property type="project" value="TreeGrafter"/>
</dbReference>
<keyword evidence="2 6" id="KW-0812">Transmembrane</keyword>
<dbReference type="OrthoDB" id="6147836at2759"/>
<keyword evidence="3 6" id="KW-1133">Transmembrane helix</keyword>
<evidence type="ECO:0000256" key="6">
    <source>
        <dbReference type="RuleBase" id="RU367156"/>
    </source>
</evidence>
<feature type="transmembrane region" description="Helical" evidence="6">
    <location>
        <begin position="200"/>
        <end position="228"/>
    </location>
</feature>
<feature type="transmembrane region" description="Helical" evidence="6">
    <location>
        <begin position="169"/>
        <end position="193"/>
    </location>
</feature>
<dbReference type="PANTHER" id="PTHR23103">
    <property type="entry name" value="ALZHEIMER'S DISEASE BETA-AMYLOID RELATED"/>
    <property type="match status" value="1"/>
</dbReference>
<proteinExistence type="inferred from homology"/>
<keyword evidence="7" id="KW-0732">Signal</keyword>
<dbReference type="Pfam" id="PF02177">
    <property type="entry name" value="APP_N"/>
    <property type="match status" value="1"/>
</dbReference>
<organism evidence="9 10">
    <name type="scientific">Liparis tanakae</name>
    <name type="common">Tanaka's snailfish</name>
    <dbReference type="NCBI Taxonomy" id="230148"/>
    <lineage>
        <taxon>Eukaryota</taxon>
        <taxon>Metazoa</taxon>
        <taxon>Chordata</taxon>
        <taxon>Craniata</taxon>
        <taxon>Vertebrata</taxon>
        <taxon>Euteleostomi</taxon>
        <taxon>Actinopterygii</taxon>
        <taxon>Neopterygii</taxon>
        <taxon>Teleostei</taxon>
        <taxon>Neoteleostei</taxon>
        <taxon>Acanthomorphata</taxon>
        <taxon>Eupercaria</taxon>
        <taxon>Perciformes</taxon>
        <taxon>Cottioidei</taxon>
        <taxon>Cottales</taxon>
        <taxon>Liparidae</taxon>
        <taxon>Liparis</taxon>
    </lineage>
</organism>
<name>A0A4Z2FHI0_9TELE</name>
<dbReference type="InterPro" id="IPR008155">
    <property type="entry name" value="Amyloid_glyco"/>
</dbReference>
<dbReference type="AlphaFoldDB" id="A0A4Z2FHI0"/>
<evidence type="ECO:0000256" key="7">
    <source>
        <dbReference type="SAM" id="SignalP"/>
    </source>
</evidence>
<evidence type="ECO:0000313" key="9">
    <source>
        <dbReference type="EMBL" id="TNN40371.1"/>
    </source>
</evidence>
<dbReference type="EMBL" id="SRLO01001195">
    <property type="protein sequence ID" value="TNN40371.1"/>
    <property type="molecule type" value="Genomic_DNA"/>
</dbReference>
<dbReference type="InterPro" id="IPR015849">
    <property type="entry name" value="Amyloid_glyco_heparin-bd"/>
</dbReference>
<dbReference type="Gene3D" id="3.90.570.10">
    <property type="entry name" value="Amyloidogenic glycoprotein, heparin-binding domain"/>
    <property type="match status" value="1"/>
</dbReference>
<feature type="chain" id="PRO_5021427015" description="Amyloid-beta A4 protein" evidence="7">
    <location>
        <begin position="19"/>
        <end position="234"/>
    </location>
</feature>
<evidence type="ECO:0000256" key="3">
    <source>
        <dbReference type="ARBA" id="ARBA00022989"/>
    </source>
</evidence>
<comment type="caution">
    <text evidence="5 6">Lacks conserved residue(s) required for the propagation of feature annotation.</text>
</comment>
<feature type="domain" description="E1" evidence="8">
    <location>
        <begin position="29"/>
        <end position="143"/>
    </location>
</feature>
<dbReference type="GO" id="GO:0007417">
    <property type="term" value="P:central nervous system development"/>
    <property type="evidence" value="ECO:0007669"/>
    <property type="project" value="TreeGrafter"/>
</dbReference>
<keyword evidence="10" id="KW-1185">Reference proteome</keyword>
<dbReference type="InterPro" id="IPR036454">
    <property type="entry name" value="Amyloid_glyco_heparin-bd_sf"/>
</dbReference>
<keyword evidence="6" id="KW-1003">Cell membrane</keyword>
<dbReference type="GO" id="GO:0005798">
    <property type="term" value="C:Golgi-associated vesicle"/>
    <property type="evidence" value="ECO:0007669"/>
    <property type="project" value="UniProtKB-UniRule"/>
</dbReference>
<feature type="signal peptide" evidence="7">
    <location>
        <begin position="1"/>
        <end position="18"/>
    </location>
</feature>